<reference evidence="1 2" key="1">
    <citation type="submission" date="2021-06" db="EMBL/GenBank/DDBJ databases">
        <title>Caerostris extrusa draft genome.</title>
        <authorList>
            <person name="Kono N."/>
            <person name="Arakawa K."/>
        </authorList>
    </citation>
    <scope>NUCLEOTIDE SEQUENCE [LARGE SCALE GENOMIC DNA]</scope>
</reference>
<evidence type="ECO:0000313" key="2">
    <source>
        <dbReference type="Proteomes" id="UP001054945"/>
    </source>
</evidence>
<gene>
    <name evidence="1" type="ORF">CEXT_238911</name>
</gene>
<organism evidence="1 2">
    <name type="scientific">Caerostris extrusa</name>
    <name type="common">Bark spider</name>
    <name type="synonym">Caerostris bankana</name>
    <dbReference type="NCBI Taxonomy" id="172846"/>
    <lineage>
        <taxon>Eukaryota</taxon>
        <taxon>Metazoa</taxon>
        <taxon>Ecdysozoa</taxon>
        <taxon>Arthropoda</taxon>
        <taxon>Chelicerata</taxon>
        <taxon>Arachnida</taxon>
        <taxon>Araneae</taxon>
        <taxon>Araneomorphae</taxon>
        <taxon>Entelegynae</taxon>
        <taxon>Araneoidea</taxon>
        <taxon>Araneidae</taxon>
        <taxon>Caerostris</taxon>
    </lineage>
</organism>
<dbReference type="EMBL" id="BPLR01007508">
    <property type="protein sequence ID" value="GIY17393.1"/>
    <property type="molecule type" value="Genomic_DNA"/>
</dbReference>
<sequence>MSHDIASLIVTDGGVPSLKQAFRVGVDVELLAHPLANYGALSRDSQCAMCGIPSIRFLSPPLHPFVFETVLMRRGIMYHKGLMQEEFSQHNQSICHLWQLSICIVLYISVDEIKASWRASFFLPTQTCLGMISRDPEDRSRPRELRDMIGP</sequence>
<dbReference type="AlphaFoldDB" id="A0AAV4R4Y7"/>
<protein>
    <submittedName>
        <fullName evidence="1">Uncharacterized protein</fullName>
    </submittedName>
</protein>
<comment type="caution">
    <text evidence="1">The sequence shown here is derived from an EMBL/GenBank/DDBJ whole genome shotgun (WGS) entry which is preliminary data.</text>
</comment>
<dbReference type="Proteomes" id="UP001054945">
    <property type="component" value="Unassembled WGS sequence"/>
</dbReference>
<keyword evidence="2" id="KW-1185">Reference proteome</keyword>
<name>A0AAV4R4Y7_CAEEX</name>
<accession>A0AAV4R4Y7</accession>
<evidence type="ECO:0000313" key="1">
    <source>
        <dbReference type="EMBL" id="GIY17393.1"/>
    </source>
</evidence>
<proteinExistence type="predicted"/>